<keyword evidence="3" id="KW-1185">Reference proteome</keyword>
<evidence type="ECO:0000313" key="3">
    <source>
        <dbReference type="Proteomes" id="UP001169027"/>
    </source>
</evidence>
<feature type="transmembrane region" description="Helical" evidence="1">
    <location>
        <begin position="78"/>
        <end position="95"/>
    </location>
</feature>
<accession>A0ABT8SBJ8</accession>
<dbReference type="EMBL" id="JAUKVY010000026">
    <property type="protein sequence ID" value="MDO1536294.1"/>
    <property type="molecule type" value="Genomic_DNA"/>
</dbReference>
<feature type="transmembrane region" description="Helical" evidence="1">
    <location>
        <begin position="107"/>
        <end position="129"/>
    </location>
</feature>
<reference evidence="2" key="1">
    <citation type="submission" date="2023-06" db="EMBL/GenBank/DDBJ databases">
        <authorList>
            <person name="Jiang Y."/>
            <person name="Liu Q."/>
        </authorList>
    </citation>
    <scope>NUCLEOTIDE SEQUENCE</scope>
    <source>
        <strain evidence="2">CGMCC 1.12090</strain>
    </source>
</reference>
<protein>
    <recommendedName>
        <fullName evidence="4">Lipoprotein</fullName>
    </recommendedName>
</protein>
<dbReference type="Proteomes" id="UP001169027">
    <property type="component" value="Unassembled WGS sequence"/>
</dbReference>
<comment type="caution">
    <text evidence="2">The sequence shown here is derived from an EMBL/GenBank/DDBJ whole genome shotgun (WGS) entry which is preliminary data.</text>
</comment>
<dbReference type="RefSeq" id="WP_301814295.1">
    <property type="nucleotide sequence ID" value="NZ_JAUJZH010000026.1"/>
</dbReference>
<dbReference type="PROSITE" id="PS51257">
    <property type="entry name" value="PROKAR_LIPOPROTEIN"/>
    <property type="match status" value="1"/>
</dbReference>
<keyword evidence="1" id="KW-0472">Membrane</keyword>
<evidence type="ECO:0008006" key="4">
    <source>
        <dbReference type="Google" id="ProtNLM"/>
    </source>
</evidence>
<keyword evidence="1" id="KW-0812">Transmembrane</keyword>
<keyword evidence="1" id="KW-1133">Transmembrane helix</keyword>
<evidence type="ECO:0000256" key="1">
    <source>
        <dbReference type="SAM" id="Phobius"/>
    </source>
</evidence>
<evidence type="ECO:0000313" key="2">
    <source>
        <dbReference type="EMBL" id="MDO1536294.1"/>
    </source>
</evidence>
<name>A0ABT8SBJ8_9BURK</name>
<gene>
    <name evidence="2" type="ORF">Q2T77_28800</name>
</gene>
<organism evidence="2 3">
    <name type="scientific">Variovorax ginsengisoli</name>
    <dbReference type="NCBI Taxonomy" id="363844"/>
    <lineage>
        <taxon>Bacteria</taxon>
        <taxon>Pseudomonadati</taxon>
        <taxon>Pseudomonadota</taxon>
        <taxon>Betaproteobacteria</taxon>
        <taxon>Burkholderiales</taxon>
        <taxon>Comamonadaceae</taxon>
        <taxon>Variovorax</taxon>
    </lineage>
</organism>
<sequence>MRKIAGIACAAMLLSACSTGPQRPPAGPGSGVGAAYVPMVEPGPASGPPGGASYETLVAKCQREASGLPFIKTEDHDAALIVVGVGVGAAIGWNIGHTYWDDRAFAIPLVAAASLPIAGLMGLFAQWVYSPQTAVWRKKQETQVANCMARSGYKNVDPTVLVTWLAVPASSMATRPTGRDTFTAEKLAKSRNCAATPMATLVAKGPGFEDYRVACTNAPEIAIHCEFGQCRASSDYAAR</sequence>
<proteinExistence type="predicted"/>